<evidence type="ECO:0000313" key="4">
    <source>
        <dbReference type="EMBL" id="MDZ5758027.1"/>
    </source>
</evidence>
<dbReference type="AlphaFoldDB" id="A0AAW9K3S2"/>
<protein>
    <submittedName>
        <fullName evidence="4">DUF4352 domain-containing protein</fullName>
    </submittedName>
</protein>
<dbReference type="Proteomes" id="UP001290462">
    <property type="component" value="Unassembled WGS sequence"/>
</dbReference>
<keyword evidence="1" id="KW-0732">Signal</keyword>
<feature type="transmembrane region" description="Helical" evidence="2">
    <location>
        <begin position="20"/>
        <end position="37"/>
    </location>
</feature>
<dbReference type="InterPro" id="IPR029051">
    <property type="entry name" value="DUF4352"/>
</dbReference>
<name>A0AAW9K3S2_CARML</name>
<keyword evidence="2" id="KW-0812">Transmembrane</keyword>
<dbReference type="Gene3D" id="2.60.40.1240">
    <property type="match status" value="1"/>
</dbReference>
<evidence type="ECO:0000256" key="1">
    <source>
        <dbReference type="ARBA" id="ARBA00022729"/>
    </source>
</evidence>
<evidence type="ECO:0000259" key="3">
    <source>
        <dbReference type="Pfam" id="PF11611"/>
    </source>
</evidence>
<sequence length="190" mass="21746">MAKSYLYPRKEKKFTKIKTTLFICILLILVLMSFYFYKTTIKNQTIVFQSPVVFVEKDQQKKTLSAPSRISTFKENSFEISTKQIVENNETNNQNKVIVFDLTITNNSKKDSTFSDNDFTLVQGGTHFTGNMSGLTDKETFNSEVIKPKTTLTRSVAFSVPVNIAEKNEFDLIISNDNWANQQTTIHITN</sequence>
<feature type="domain" description="DUF4352" evidence="3">
    <location>
        <begin position="76"/>
        <end position="181"/>
    </location>
</feature>
<dbReference type="Pfam" id="PF11611">
    <property type="entry name" value="DUF4352"/>
    <property type="match status" value="1"/>
</dbReference>
<keyword evidence="2" id="KW-1133">Transmembrane helix</keyword>
<comment type="caution">
    <text evidence="4">The sequence shown here is derived from an EMBL/GenBank/DDBJ whole genome shotgun (WGS) entry which is preliminary data.</text>
</comment>
<organism evidence="4 5">
    <name type="scientific">Carnobacterium maltaromaticum</name>
    <name type="common">Carnobacterium piscicola</name>
    <dbReference type="NCBI Taxonomy" id="2751"/>
    <lineage>
        <taxon>Bacteria</taxon>
        <taxon>Bacillati</taxon>
        <taxon>Bacillota</taxon>
        <taxon>Bacilli</taxon>
        <taxon>Lactobacillales</taxon>
        <taxon>Carnobacteriaceae</taxon>
        <taxon>Carnobacterium</taxon>
    </lineage>
</organism>
<dbReference type="EMBL" id="JAVBVO010000003">
    <property type="protein sequence ID" value="MDZ5758027.1"/>
    <property type="molecule type" value="Genomic_DNA"/>
</dbReference>
<evidence type="ECO:0000313" key="5">
    <source>
        <dbReference type="Proteomes" id="UP001290462"/>
    </source>
</evidence>
<accession>A0AAW9K3S2</accession>
<gene>
    <name evidence="4" type="ORF">RAK27_05090</name>
</gene>
<dbReference type="InterPro" id="IPR029050">
    <property type="entry name" value="Immunoprotect_excell_Ig-like"/>
</dbReference>
<reference evidence="4" key="1">
    <citation type="submission" date="2023-08" db="EMBL/GenBank/DDBJ databases">
        <title>Genomic characterization of piscicolin 126 produced by Carnobacterium maltaromaticum CM22 strain isolated from salmon (Salmo salar).</title>
        <authorList>
            <person name="Gonzalez-Gragera E."/>
            <person name="Garcia-Lopez J.D."/>
            <person name="Teso-Perez C."/>
            <person name="Gimenez-Hernandez I."/>
            <person name="Peralta-Sanchez J.M."/>
            <person name="Valdivia E."/>
            <person name="Montalban-Lopez M."/>
            <person name="Martin-Platero A.M."/>
            <person name="Banos A."/>
            <person name="Martinez-Bueno M."/>
        </authorList>
    </citation>
    <scope>NUCLEOTIDE SEQUENCE</scope>
    <source>
        <strain evidence="4">CM22</strain>
    </source>
</reference>
<keyword evidence="2" id="KW-0472">Membrane</keyword>
<evidence type="ECO:0000256" key="2">
    <source>
        <dbReference type="SAM" id="Phobius"/>
    </source>
</evidence>
<dbReference type="RefSeq" id="WP_322808614.1">
    <property type="nucleotide sequence ID" value="NZ_JAVBVO010000003.1"/>
</dbReference>
<proteinExistence type="predicted"/>